<feature type="transmembrane region" description="Helical" evidence="2">
    <location>
        <begin position="139"/>
        <end position="162"/>
    </location>
</feature>
<gene>
    <name evidence="3" type="primary">PocGH01_00185200</name>
    <name evidence="3" type="ORF">POCGH01_00185200</name>
</gene>
<evidence type="ECO:0000313" key="4">
    <source>
        <dbReference type="Proteomes" id="UP000242942"/>
    </source>
</evidence>
<evidence type="ECO:0000256" key="1">
    <source>
        <dbReference type="SAM" id="MobiDB-lite"/>
    </source>
</evidence>
<sequence>MIEHLKKRISTEDAHRNIHCRVVDLVHGDTPILRTGRLLSFLCGKKKKDKNSQEKTKVKDNDKKQTTKHSSKEAKKNKKAHVNALLKDYFNAKNDEEREKQYDLIKYTCEKENLDFGKMIYNYYICNVKKSKFSCIRDILFLISIAMIAGSITLGVTTALSIVNLPGVAIALAISSFVGFYALDMFSR</sequence>
<keyword evidence="2" id="KW-0812">Transmembrane</keyword>
<feature type="compositionally biased region" description="Basic and acidic residues" evidence="1">
    <location>
        <begin position="52"/>
        <end position="74"/>
    </location>
</feature>
<dbReference type="AlphaFoldDB" id="A0A1D3JEM3"/>
<proteinExistence type="predicted"/>
<dbReference type="VEuPathDB" id="PlasmoDB:PocGH01_00185200"/>
<accession>A0A1D3JEM3</accession>
<keyword evidence="2" id="KW-1133">Transmembrane helix</keyword>
<keyword evidence="4" id="KW-1185">Reference proteome</keyword>
<feature type="region of interest" description="Disordered" evidence="1">
    <location>
        <begin position="52"/>
        <end position="79"/>
    </location>
</feature>
<keyword evidence="2" id="KW-0472">Membrane</keyword>
<evidence type="ECO:0000256" key="2">
    <source>
        <dbReference type="SAM" id="Phobius"/>
    </source>
</evidence>
<evidence type="ECO:0000313" key="3">
    <source>
        <dbReference type="EMBL" id="SBT84277.1"/>
    </source>
</evidence>
<name>A0A1D3JEM3_PLAOA</name>
<organism evidence="3 4">
    <name type="scientific">Plasmodium ovale</name>
    <name type="common">malaria parasite P. ovale</name>
    <dbReference type="NCBI Taxonomy" id="36330"/>
    <lineage>
        <taxon>Eukaryota</taxon>
        <taxon>Sar</taxon>
        <taxon>Alveolata</taxon>
        <taxon>Apicomplexa</taxon>
        <taxon>Aconoidasida</taxon>
        <taxon>Haemosporida</taxon>
        <taxon>Plasmodiidae</taxon>
        <taxon>Plasmodium</taxon>
        <taxon>Plasmodium (Plasmodium)</taxon>
    </lineage>
</organism>
<reference evidence="3 4" key="1">
    <citation type="submission" date="2016-06" db="EMBL/GenBank/DDBJ databases">
        <authorList>
            <consortium name="Pathogen Informatics"/>
        </authorList>
    </citation>
    <scope>NUCLEOTIDE SEQUENCE [LARGE SCALE GENOMIC DNA]</scope>
    <source>
        <strain evidence="3">PocGH01</strain>
    </source>
</reference>
<feature type="transmembrane region" description="Helical" evidence="2">
    <location>
        <begin position="168"/>
        <end position="186"/>
    </location>
</feature>
<dbReference type="EMBL" id="FLRI01000391">
    <property type="protein sequence ID" value="SBT84277.1"/>
    <property type="molecule type" value="Genomic_DNA"/>
</dbReference>
<dbReference type="Proteomes" id="UP000242942">
    <property type="component" value="Unassembled WGS sequence"/>
</dbReference>
<protein>
    <submittedName>
        <fullName evidence="3">Uncharacterized protein</fullName>
    </submittedName>
</protein>